<evidence type="ECO:0000256" key="4">
    <source>
        <dbReference type="ARBA" id="ARBA00023125"/>
    </source>
</evidence>
<proteinExistence type="inferred from homology"/>
<dbReference type="RefSeq" id="WP_090307444.1">
    <property type="nucleotide sequence ID" value="NZ_FNRK01000012.1"/>
</dbReference>
<evidence type="ECO:0000313" key="7">
    <source>
        <dbReference type="EMBL" id="SEA50357.1"/>
    </source>
</evidence>
<protein>
    <submittedName>
        <fullName evidence="7">Site-specific recombinase XerD</fullName>
    </submittedName>
</protein>
<dbReference type="InterPro" id="IPR050090">
    <property type="entry name" value="Tyrosine_recombinase_XerCD"/>
</dbReference>
<sequence length="386" mass="44586">MARTRYKKKVKNGNTYYFFRFTHKNLRRPRDLYGKSVSELDAKIEKLKNEMDHNVHVSKVKFGDYLKVWLETVHCINKKKGTIGGYQSTYRNHIVGSILYDIPISDLNALDVQDYLNDLLRQGQSYNVVCSVRNLVSPCIRYAFQQQKIMVDFSRSLTVHKPTDIDNGTNVTPLTMDEQRQFIAVITGTTFEPLFQVAMNTGARIGELLALTWSDIDLAHLEIRITKSLEYQKNADTKKYECGIVPPKTKASNRTIPFPEFLVPYFQQLRTNELKKKMRLQNKYADLDLVFANRLGYYLQAGSIRVAMNKLQDQAGLRHFRIHDLRHTFATRLFEMGEDPKTIQTILGHTNIQTTLDIYTHVLKEVTVKSAQKLNKLNARGQSKNA</sequence>
<gene>
    <name evidence="7" type="ORF">SAMN04515656_11236</name>
</gene>
<dbReference type="InterPro" id="IPR010998">
    <property type="entry name" value="Integrase_recombinase_N"/>
</dbReference>
<dbReference type="OrthoDB" id="9769726at2"/>
<dbReference type="STRING" id="81409.SAMN04515656_11236"/>
<evidence type="ECO:0000313" key="8">
    <source>
        <dbReference type="Proteomes" id="UP000199394"/>
    </source>
</evidence>
<comment type="function">
    <text evidence="1">Site-specific tyrosine recombinase, which acts by catalyzing the cutting and rejoining of the recombining DNA molecules.</text>
</comment>
<keyword evidence="8" id="KW-1185">Reference proteome</keyword>
<dbReference type="PROSITE" id="PS51898">
    <property type="entry name" value="TYR_RECOMBINASE"/>
    <property type="match status" value="1"/>
</dbReference>
<keyword evidence="4" id="KW-0238">DNA-binding</keyword>
<dbReference type="InterPro" id="IPR011010">
    <property type="entry name" value="DNA_brk_join_enz"/>
</dbReference>
<dbReference type="Pfam" id="PF14659">
    <property type="entry name" value="Phage_int_SAM_3"/>
    <property type="match status" value="1"/>
</dbReference>
<dbReference type="PANTHER" id="PTHR30349:SF64">
    <property type="entry name" value="PROPHAGE INTEGRASE INTD-RELATED"/>
    <property type="match status" value="1"/>
</dbReference>
<dbReference type="Gene3D" id="1.10.150.130">
    <property type="match status" value="1"/>
</dbReference>
<evidence type="ECO:0000256" key="3">
    <source>
        <dbReference type="ARBA" id="ARBA00022908"/>
    </source>
</evidence>
<dbReference type="GO" id="GO:0003677">
    <property type="term" value="F:DNA binding"/>
    <property type="evidence" value="ECO:0007669"/>
    <property type="project" value="UniProtKB-KW"/>
</dbReference>
<dbReference type="EMBL" id="FNRK01000012">
    <property type="protein sequence ID" value="SEA50357.1"/>
    <property type="molecule type" value="Genomic_DNA"/>
</dbReference>
<evidence type="ECO:0000256" key="5">
    <source>
        <dbReference type="ARBA" id="ARBA00023172"/>
    </source>
</evidence>
<dbReference type="InterPro" id="IPR002104">
    <property type="entry name" value="Integrase_catalytic"/>
</dbReference>
<keyword evidence="3" id="KW-0229">DNA integration</keyword>
<comment type="similarity">
    <text evidence="2">Belongs to the 'phage' integrase family.</text>
</comment>
<organism evidence="7 8">
    <name type="scientific">Eubacterium aggregans</name>
    <dbReference type="NCBI Taxonomy" id="81409"/>
    <lineage>
        <taxon>Bacteria</taxon>
        <taxon>Bacillati</taxon>
        <taxon>Bacillota</taxon>
        <taxon>Clostridia</taxon>
        <taxon>Eubacteriales</taxon>
        <taxon>Eubacteriaceae</taxon>
        <taxon>Eubacterium</taxon>
    </lineage>
</organism>
<dbReference type="AlphaFoldDB" id="A0A1H4BQL1"/>
<evidence type="ECO:0000256" key="1">
    <source>
        <dbReference type="ARBA" id="ARBA00003283"/>
    </source>
</evidence>
<dbReference type="CDD" id="cd01189">
    <property type="entry name" value="INT_ICEBs1_C_like"/>
    <property type="match status" value="1"/>
</dbReference>
<feature type="domain" description="Tyr recombinase" evidence="6">
    <location>
        <begin position="169"/>
        <end position="372"/>
    </location>
</feature>
<name>A0A1H4BQL1_9FIRM</name>
<dbReference type="InterPro" id="IPR004107">
    <property type="entry name" value="Integrase_SAM-like_N"/>
</dbReference>
<dbReference type="Gene3D" id="1.10.443.10">
    <property type="entry name" value="Intergrase catalytic core"/>
    <property type="match status" value="1"/>
</dbReference>
<evidence type="ECO:0000256" key="2">
    <source>
        <dbReference type="ARBA" id="ARBA00008857"/>
    </source>
</evidence>
<dbReference type="Pfam" id="PF00589">
    <property type="entry name" value="Phage_integrase"/>
    <property type="match status" value="1"/>
</dbReference>
<evidence type="ECO:0000259" key="6">
    <source>
        <dbReference type="PROSITE" id="PS51898"/>
    </source>
</evidence>
<dbReference type="InterPro" id="IPR013762">
    <property type="entry name" value="Integrase-like_cat_sf"/>
</dbReference>
<dbReference type="GO" id="GO:0006310">
    <property type="term" value="P:DNA recombination"/>
    <property type="evidence" value="ECO:0007669"/>
    <property type="project" value="UniProtKB-KW"/>
</dbReference>
<dbReference type="SUPFAM" id="SSF56349">
    <property type="entry name" value="DNA breaking-rejoining enzymes"/>
    <property type="match status" value="1"/>
</dbReference>
<dbReference type="PANTHER" id="PTHR30349">
    <property type="entry name" value="PHAGE INTEGRASE-RELATED"/>
    <property type="match status" value="1"/>
</dbReference>
<dbReference type="GO" id="GO:0015074">
    <property type="term" value="P:DNA integration"/>
    <property type="evidence" value="ECO:0007669"/>
    <property type="project" value="UniProtKB-KW"/>
</dbReference>
<reference evidence="7 8" key="1">
    <citation type="submission" date="2016-10" db="EMBL/GenBank/DDBJ databases">
        <authorList>
            <person name="de Groot N.N."/>
        </authorList>
    </citation>
    <scope>NUCLEOTIDE SEQUENCE [LARGE SCALE GENOMIC DNA]</scope>
    <source>
        <strain evidence="7 8">SR12</strain>
    </source>
</reference>
<accession>A0A1H4BQL1</accession>
<keyword evidence="5" id="KW-0233">DNA recombination</keyword>
<dbReference type="Proteomes" id="UP000199394">
    <property type="component" value="Unassembled WGS sequence"/>
</dbReference>